<dbReference type="STRING" id="266749.SAMN05421876_101189"/>
<sequence>MKKTFTLLAMAVFAANVSAQVITQNTDAVTVTALNSVACGAGGLTADNFYSRAFTLADYAITYDYKITNIQFGVETASEPLNATVNLYSLVGTYPGGTKTLLKSVDVPVTPADALKLVSTGTNLTQVVPAGSKIVLEVAHDGGSVVGFYLGTNASAETKPSYVKSVTCSIPNPVTTTSIGFPNAHWVMTITGVNNLGVTEIINSKNLQVYPNPVKDVLNFKLANNLKVESIELFDMTGKKVITVNSKATQGVNVAGFAKGTYILKVKGSDGNVYIQKVLKN</sequence>
<dbReference type="OrthoDB" id="9805017at2"/>
<feature type="domain" description="Secretion system C-terminal sorting" evidence="3">
    <location>
        <begin position="209"/>
        <end position="278"/>
    </location>
</feature>
<keyword evidence="1 2" id="KW-0732">Signal</keyword>
<dbReference type="AlphaFoldDB" id="A0A0C1D1F7"/>
<accession>A0A0C1D1F7</accession>
<protein>
    <recommendedName>
        <fullName evidence="3">Secretion system C-terminal sorting domain-containing protein</fullName>
    </recommendedName>
</protein>
<feature type="signal peptide" evidence="2">
    <location>
        <begin position="1"/>
        <end position="19"/>
    </location>
</feature>
<evidence type="ECO:0000256" key="1">
    <source>
        <dbReference type="ARBA" id="ARBA00022729"/>
    </source>
</evidence>
<organism evidence="4 5">
    <name type="scientific">Kaistella jeonii</name>
    <dbReference type="NCBI Taxonomy" id="266749"/>
    <lineage>
        <taxon>Bacteria</taxon>
        <taxon>Pseudomonadati</taxon>
        <taxon>Bacteroidota</taxon>
        <taxon>Flavobacteriia</taxon>
        <taxon>Flavobacteriales</taxon>
        <taxon>Weeksellaceae</taxon>
        <taxon>Chryseobacterium group</taxon>
        <taxon>Kaistella</taxon>
    </lineage>
</organism>
<proteinExistence type="predicted"/>
<dbReference type="Proteomes" id="UP000031473">
    <property type="component" value="Unassembled WGS sequence"/>
</dbReference>
<evidence type="ECO:0000256" key="2">
    <source>
        <dbReference type="SAM" id="SignalP"/>
    </source>
</evidence>
<dbReference type="RefSeq" id="WP_039347803.1">
    <property type="nucleotide sequence ID" value="NZ_FOLA01000001.1"/>
</dbReference>
<dbReference type="EMBL" id="JSYL01000001">
    <property type="protein sequence ID" value="KIA90616.1"/>
    <property type="molecule type" value="Genomic_DNA"/>
</dbReference>
<dbReference type="NCBIfam" id="TIGR04183">
    <property type="entry name" value="Por_Secre_tail"/>
    <property type="match status" value="1"/>
</dbReference>
<name>A0A0C1D1F7_9FLAO</name>
<gene>
    <name evidence="4" type="ORF">OA86_01670</name>
</gene>
<evidence type="ECO:0000313" key="5">
    <source>
        <dbReference type="Proteomes" id="UP000031473"/>
    </source>
</evidence>
<dbReference type="Pfam" id="PF18962">
    <property type="entry name" value="Por_Secre_tail"/>
    <property type="match status" value="1"/>
</dbReference>
<feature type="chain" id="PRO_5030004883" description="Secretion system C-terminal sorting domain-containing protein" evidence="2">
    <location>
        <begin position="20"/>
        <end position="281"/>
    </location>
</feature>
<reference evidence="4 5" key="1">
    <citation type="submission" date="2014-10" db="EMBL/GenBank/DDBJ databases">
        <title>Kaistella jeonii genome.</title>
        <authorList>
            <person name="Clayton J.T."/>
            <person name="Newman J.D."/>
        </authorList>
    </citation>
    <scope>NUCLEOTIDE SEQUENCE [LARGE SCALE GENOMIC DNA]</scope>
    <source>
        <strain evidence="4 5">DSM 17048</strain>
    </source>
</reference>
<keyword evidence="5" id="KW-1185">Reference proteome</keyword>
<comment type="caution">
    <text evidence="4">The sequence shown here is derived from an EMBL/GenBank/DDBJ whole genome shotgun (WGS) entry which is preliminary data.</text>
</comment>
<evidence type="ECO:0000313" key="4">
    <source>
        <dbReference type="EMBL" id="KIA90616.1"/>
    </source>
</evidence>
<dbReference type="InterPro" id="IPR026444">
    <property type="entry name" value="Secre_tail"/>
</dbReference>
<evidence type="ECO:0000259" key="3">
    <source>
        <dbReference type="Pfam" id="PF18962"/>
    </source>
</evidence>